<feature type="transmembrane region" description="Helical" evidence="3">
    <location>
        <begin position="331"/>
        <end position="348"/>
    </location>
</feature>
<feature type="transmembrane region" description="Helical" evidence="3">
    <location>
        <begin position="143"/>
        <end position="162"/>
    </location>
</feature>
<dbReference type="InterPro" id="IPR011701">
    <property type="entry name" value="MFS"/>
</dbReference>
<feature type="transmembrane region" description="Helical" evidence="3">
    <location>
        <begin position="389"/>
        <end position="406"/>
    </location>
</feature>
<dbReference type="EMBL" id="JAIXMP010000017">
    <property type="protein sequence ID" value="KAI9259415.1"/>
    <property type="molecule type" value="Genomic_DNA"/>
</dbReference>
<feature type="transmembrane region" description="Helical" evidence="3">
    <location>
        <begin position="118"/>
        <end position="137"/>
    </location>
</feature>
<organism evidence="5 6">
    <name type="scientific">Phascolomyces articulosus</name>
    <dbReference type="NCBI Taxonomy" id="60185"/>
    <lineage>
        <taxon>Eukaryota</taxon>
        <taxon>Fungi</taxon>
        <taxon>Fungi incertae sedis</taxon>
        <taxon>Mucoromycota</taxon>
        <taxon>Mucoromycotina</taxon>
        <taxon>Mucoromycetes</taxon>
        <taxon>Mucorales</taxon>
        <taxon>Lichtheimiaceae</taxon>
        <taxon>Phascolomyces</taxon>
    </lineage>
</organism>
<evidence type="ECO:0000256" key="1">
    <source>
        <dbReference type="ARBA" id="ARBA00004141"/>
    </source>
</evidence>
<feature type="transmembrane region" description="Helical" evidence="3">
    <location>
        <begin position="174"/>
        <end position="194"/>
    </location>
</feature>
<comment type="caution">
    <text evidence="5">The sequence shown here is derived from an EMBL/GenBank/DDBJ whole genome shotgun (WGS) entry which is preliminary data.</text>
</comment>
<keyword evidence="3" id="KW-0472">Membrane</keyword>
<keyword evidence="3" id="KW-0812">Transmembrane</keyword>
<dbReference type="InterPro" id="IPR020846">
    <property type="entry name" value="MFS_dom"/>
</dbReference>
<gene>
    <name evidence="5" type="ORF">BDA99DRAFT_513224</name>
</gene>
<feature type="transmembrane region" description="Helical" evidence="3">
    <location>
        <begin position="418"/>
        <end position="439"/>
    </location>
</feature>
<feature type="transmembrane region" description="Helical" evidence="3">
    <location>
        <begin position="298"/>
        <end position="319"/>
    </location>
</feature>
<feature type="transmembrane region" description="Helical" evidence="3">
    <location>
        <begin position="354"/>
        <end position="377"/>
    </location>
</feature>
<evidence type="ECO:0000313" key="5">
    <source>
        <dbReference type="EMBL" id="KAI9259415.1"/>
    </source>
</evidence>
<feature type="domain" description="Major facilitator superfamily (MFS) profile" evidence="4">
    <location>
        <begin position="264"/>
        <end position="451"/>
    </location>
</feature>
<dbReference type="PANTHER" id="PTHR11360">
    <property type="entry name" value="MONOCARBOXYLATE TRANSPORTER"/>
    <property type="match status" value="1"/>
</dbReference>
<proteinExistence type="inferred from homology"/>
<comment type="similarity">
    <text evidence="2">Belongs to the major facilitator superfamily. Monocarboxylate porter (TC 2.A.1.13) family.</text>
</comment>
<evidence type="ECO:0000256" key="2">
    <source>
        <dbReference type="ARBA" id="ARBA00006727"/>
    </source>
</evidence>
<evidence type="ECO:0000259" key="4">
    <source>
        <dbReference type="PROSITE" id="PS50850"/>
    </source>
</evidence>
<dbReference type="GO" id="GO:0022857">
    <property type="term" value="F:transmembrane transporter activity"/>
    <property type="evidence" value="ECO:0007669"/>
    <property type="project" value="InterPro"/>
</dbReference>
<dbReference type="Proteomes" id="UP001209540">
    <property type="component" value="Unassembled WGS sequence"/>
</dbReference>
<reference evidence="5" key="2">
    <citation type="submission" date="2023-02" db="EMBL/GenBank/DDBJ databases">
        <authorList>
            <consortium name="DOE Joint Genome Institute"/>
            <person name="Mondo S.J."/>
            <person name="Chang Y."/>
            <person name="Wang Y."/>
            <person name="Ahrendt S."/>
            <person name="Andreopoulos W."/>
            <person name="Barry K."/>
            <person name="Beard J."/>
            <person name="Benny G.L."/>
            <person name="Blankenship S."/>
            <person name="Bonito G."/>
            <person name="Cuomo C."/>
            <person name="Desiro A."/>
            <person name="Gervers K.A."/>
            <person name="Hundley H."/>
            <person name="Kuo A."/>
            <person name="LaButti K."/>
            <person name="Lang B.F."/>
            <person name="Lipzen A."/>
            <person name="O'Donnell K."/>
            <person name="Pangilinan J."/>
            <person name="Reynolds N."/>
            <person name="Sandor L."/>
            <person name="Smith M.W."/>
            <person name="Tsang A."/>
            <person name="Grigoriev I.V."/>
            <person name="Stajich J.E."/>
            <person name="Spatafora J.W."/>
        </authorList>
    </citation>
    <scope>NUCLEOTIDE SEQUENCE</scope>
    <source>
        <strain evidence="5">RSA 2281</strain>
    </source>
</reference>
<protein>
    <submittedName>
        <fullName evidence="5">Major facilitator superfamily domain-containing protein</fullName>
    </submittedName>
</protein>
<dbReference type="InterPro" id="IPR050327">
    <property type="entry name" value="Proton-linked_MCT"/>
</dbReference>
<reference evidence="5" key="1">
    <citation type="journal article" date="2022" name="IScience">
        <title>Evolution of zygomycete secretomes and the origins of terrestrial fungal ecologies.</title>
        <authorList>
            <person name="Chang Y."/>
            <person name="Wang Y."/>
            <person name="Mondo S."/>
            <person name="Ahrendt S."/>
            <person name="Andreopoulos W."/>
            <person name="Barry K."/>
            <person name="Beard J."/>
            <person name="Benny G.L."/>
            <person name="Blankenship S."/>
            <person name="Bonito G."/>
            <person name="Cuomo C."/>
            <person name="Desiro A."/>
            <person name="Gervers K.A."/>
            <person name="Hundley H."/>
            <person name="Kuo A."/>
            <person name="LaButti K."/>
            <person name="Lang B.F."/>
            <person name="Lipzen A."/>
            <person name="O'Donnell K."/>
            <person name="Pangilinan J."/>
            <person name="Reynolds N."/>
            <person name="Sandor L."/>
            <person name="Smith M.E."/>
            <person name="Tsang A."/>
            <person name="Grigoriev I.V."/>
            <person name="Stajich J.E."/>
            <person name="Spatafora J.W."/>
        </authorList>
    </citation>
    <scope>NUCLEOTIDE SEQUENCE</scope>
    <source>
        <strain evidence="5">RSA 2281</strain>
    </source>
</reference>
<name>A0AAD5K826_9FUNG</name>
<keyword evidence="3" id="KW-1133">Transmembrane helix</keyword>
<feature type="transmembrane region" description="Helical" evidence="3">
    <location>
        <begin position="20"/>
        <end position="38"/>
    </location>
</feature>
<accession>A0AAD5K826</accession>
<dbReference type="Gene3D" id="1.20.1250.20">
    <property type="entry name" value="MFS general substrate transporter like domains"/>
    <property type="match status" value="1"/>
</dbReference>
<sequence length="451" mass="50359">MIKIKTILILYHLMEDMDGLLFALVFYYNLYLLAFPNLGVSKHYEWSKITDPLDYFNHHHNINLILFYLGVMQEFHEHHEFPNAVIQVTFVGTISNVLLNGLGPVARLLSAITSLRNIMLMAVFLCTLGLELASWSTQLWHYYLTRGVLFGTGASFAFYVGLSIVPQWFSKRQGLALAISSTGTCVGAFSLPFIMDAMNTQFGSAWSYRVQGFIVLVLGLISCTLVRERKKPTKKKSNNNKNGHQQESVQLKEIFQLEVLKDPHFVLWCIADIFMEAAYYVPYFYLPSYAAHLGLSSAQGSSLISIVSGMSFIGNLVSGVTADRIGHINTTIIYCTCCALSCIIWVIANNFHTLILFCILVGFFGGAFIALTPSVTYVITGAKKFESGLSLFLLITVLSMFGPNVSSGLEQSIHARPYLTYEIFTASGYFLGAMVLVIIKMKKTNNLFSKI</sequence>
<evidence type="ECO:0000256" key="3">
    <source>
        <dbReference type="SAM" id="Phobius"/>
    </source>
</evidence>
<evidence type="ECO:0000313" key="6">
    <source>
        <dbReference type="Proteomes" id="UP001209540"/>
    </source>
</evidence>
<dbReference type="SUPFAM" id="SSF103473">
    <property type="entry name" value="MFS general substrate transporter"/>
    <property type="match status" value="1"/>
</dbReference>
<dbReference type="PANTHER" id="PTHR11360:SF284">
    <property type="entry name" value="EG:103B4.3 PROTEIN-RELATED"/>
    <property type="match status" value="1"/>
</dbReference>
<dbReference type="InterPro" id="IPR036259">
    <property type="entry name" value="MFS_trans_sf"/>
</dbReference>
<feature type="transmembrane region" description="Helical" evidence="3">
    <location>
        <begin position="84"/>
        <end position="106"/>
    </location>
</feature>
<feature type="transmembrane region" description="Helical" evidence="3">
    <location>
        <begin position="206"/>
        <end position="226"/>
    </location>
</feature>
<comment type="subcellular location">
    <subcellularLocation>
        <location evidence="1">Membrane</location>
        <topology evidence="1">Multi-pass membrane protein</topology>
    </subcellularLocation>
</comment>
<dbReference type="Pfam" id="PF07690">
    <property type="entry name" value="MFS_1"/>
    <property type="match status" value="1"/>
</dbReference>
<dbReference type="AlphaFoldDB" id="A0AAD5K826"/>
<dbReference type="PROSITE" id="PS50850">
    <property type="entry name" value="MFS"/>
    <property type="match status" value="1"/>
</dbReference>
<keyword evidence="6" id="KW-1185">Reference proteome</keyword>
<dbReference type="GO" id="GO:0016020">
    <property type="term" value="C:membrane"/>
    <property type="evidence" value="ECO:0007669"/>
    <property type="project" value="UniProtKB-SubCell"/>
</dbReference>
<feature type="transmembrane region" description="Helical" evidence="3">
    <location>
        <begin position="265"/>
        <end position="286"/>
    </location>
</feature>